<reference evidence="3 4" key="1">
    <citation type="submission" date="2022-12" db="EMBL/GenBank/DDBJ databases">
        <title>Genomic features and morphological characterization of a novel Knufia sp. strain isolated from spacecraft assembly facility.</title>
        <authorList>
            <person name="Teixeira M."/>
            <person name="Chander A.M."/>
            <person name="Stajich J.E."/>
            <person name="Venkateswaran K."/>
        </authorList>
    </citation>
    <scope>NUCLEOTIDE SEQUENCE [LARGE SCALE GENOMIC DNA]</scope>
    <source>
        <strain evidence="3 4">FJI-L2-BK-P2</strain>
    </source>
</reference>
<proteinExistence type="predicted"/>
<keyword evidence="2" id="KW-0472">Membrane</keyword>
<feature type="transmembrane region" description="Helical" evidence="2">
    <location>
        <begin position="93"/>
        <end position="111"/>
    </location>
</feature>
<comment type="caution">
    <text evidence="3">The sequence shown here is derived from an EMBL/GenBank/DDBJ whole genome shotgun (WGS) entry which is preliminary data.</text>
</comment>
<gene>
    <name evidence="3" type="ORF">OHC33_008319</name>
</gene>
<protein>
    <submittedName>
        <fullName evidence="3">Uncharacterized protein</fullName>
    </submittedName>
</protein>
<accession>A0AAN8EH25</accession>
<evidence type="ECO:0000256" key="2">
    <source>
        <dbReference type="SAM" id="Phobius"/>
    </source>
</evidence>
<organism evidence="3 4">
    <name type="scientific">Knufia fluminis</name>
    <dbReference type="NCBI Taxonomy" id="191047"/>
    <lineage>
        <taxon>Eukaryota</taxon>
        <taxon>Fungi</taxon>
        <taxon>Dikarya</taxon>
        <taxon>Ascomycota</taxon>
        <taxon>Pezizomycotina</taxon>
        <taxon>Eurotiomycetes</taxon>
        <taxon>Chaetothyriomycetidae</taxon>
        <taxon>Chaetothyriales</taxon>
        <taxon>Trichomeriaceae</taxon>
        <taxon>Knufia</taxon>
    </lineage>
</organism>
<feature type="region of interest" description="Disordered" evidence="1">
    <location>
        <begin position="31"/>
        <end position="56"/>
    </location>
</feature>
<dbReference type="AlphaFoldDB" id="A0AAN8EH25"/>
<evidence type="ECO:0000313" key="3">
    <source>
        <dbReference type="EMBL" id="KAK5950652.1"/>
    </source>
</evidence>
<dbReference type="EMBL" id="JAKLMC020000025">
    <property type="protein sequence ID" value="KAK5950652.1"/>
    <property type="molecule type" value="Genomic_DNA"/>
</dbReference>
<keyword evidence="4" id="KW-1185">Reference proteome</keyword>
<dbReference type="Proteomes" id="UP001316803">
    <property type="component" value="Unassembled WGS sequence"/>
</dbReference>
<keyword evidence="2" id="KW-1133">Transmembrane helix</keyword>
<name>A0AAN8EH25_9EURO</name>
<keyword evidence="2" id="KW-0812">Transmembrane</keyword>
<sequence length="308" mass="34517">MISSFLRPCYVQAVRTRLSLSPIIRHYATRKPAPAGSSSVPRSTPAPAGGYYKPRPTHANLNDTRKLRQIEMAEQLYNSGTRLLYKAGGRLRMFRIQCYTLGAVCFGGIYWNMLAKTVDMDELQRRGIPKFVGITYIVVGVFLSSAGAYSINRVHGQIQTVKLIKKMDRVFLEVTATRRIPFLKRRVVVRPYDMLIDSRLVAWRKVPAWMLSGKLNESSPSAVTTSVIQNTLKAISRSCFYIFASARQFFQQAGILSIDLVQSDAKPKVITGLSLDMGGEYLNHSGTSEKAILWDLATVKQPATPTYR</sequence>
<evidence type="ECO:0000256" key="1">
    <source>
        <dbReference type="SAM" id="MobiDB-lite"/>
    </source>
</evidence>
<feature type="transmembrane region" description="Helical" evidence="2">
    <location>
        <begin position="131"/>
        <end position="151"/>
    </location>
</feature>
<evidence type="ECO:0000313" key="4">
    <source>
        <dbReference type="Proteomes" id="UP001316803"/>
    </source>
</evidence>